<evidence type="ECO:0000256" key="1">
    <source>
        <dbReference type="SAM" id="SignalP"/>
    </source>
</evidence>
<reference evidence="2" key="1">
    <citation type="submission" date="2016-04" db="EMBL/GenBank/DDBJ databases">
        <authorList>
            <person name="Evans L.H."/>
            <person name="Alamgir A."/>
            <person name="Owens N."/>
            <person name="Weber N.D."/>
            <person name="Virtaneva K."/>
            <person name="Barbian K."/>
            <person name="Babar A."/>
            <person name="Rosenke K."/>
        </authorList>
    </citation>
    <scope>NUCLEOTIDE SEQUENCE</scope>
    <source>
        <strain evidence="2">86-2</strain>
    </source>
</reference>
<dbReference type="RefSeq" id="WP_296952209.1">
    <property type="nucleotide sequence ID" value="NZ_LT599021.1"/>
</dbReference>
<feature type="signal peptide" evidence="1">
    <location>
        <begin position="1"/>
        <end position="21"/>
    </location>
</feature>
<protein>
    <recommendedName>
        <fullName evidence="3">Lipocalin-like domain-containing protein</fullName>
    </recommendedName>
</protein>
<name>A0A212KAB3_9BACT</name>
<organism evidence="2">
    <name type="scientific">uncultured Dysgonomonas sp</name>
    <dbReference type="NCBI Taxonomy" id="206096"/>
    <lineage>
        <taxon>Bacteria</taxon>
        <taxon>Pseudomonadati</taxon>
        <taxon>Bacteroidota</taxon>
        <taxon>Bacteroidia</taxon>
        <taxon>Bacteroidales</taxon>
        <taxon>Dysgonomonadaceae</taxon>
        <taxon>Dysgonomonas</taxon>
        <taxon>environmental samples</taxon>
    </lineage>
</organism>
<accession>A0A212KAB3</accession>
<dbReference type="AlphaFoldDB" id="A0A212KAB3"/>
<sequence>MIMTKKLLFIFPLICTIIGLSSCNSDTPDKPDTNTETIPASELTKDDLLGTWEIYNSEKQVIKVKEDGSESAYPNFRSVDYDGFINKFYIDSKGVYTFENSNVLDELIDKGTYDVKDGLITMNVTRHNGRDTSFVNTETISIFYKNKEAFTVFKYFTVDGYKIRDGRSMRNIEKAPNIHPNMEKVDVKGKYSSLLGKWEVYDYQLLANGVYDATYSKETLAKLKGNTYTFNDEGSGKTSVNIDFRDPDNDGVRITGKYPVKIVDDIVYYFVDNAVDTLGNYVPTAPFLWVTDWKKRTDSSTNKEFDSFVSFNKFRTDARPDIIYEMRRFLRRID</sequence>
<dbReference type="EMBL" id="FLUL01000001">
    <property type="protein sequence ID" value="SBW08620.1"/>
    <property type="molecule type" value="Genomic_DNA"/>
</dbReference>
<keyword evidence="1" id="KW-0732">Signal</keyword>
<dbReference type="PROSITE" id="PS51257">
    <property type="entry name" value="PROKAR_LIPOPROTEIN"/>
    <property type="match status" value="1"/>
</dbReference>
<feature type="chain" id="PRO_5012804075" description="Lipocalin-like domain-containing protein" evidence="1">
    <location>
        <begin position="22"/>
        <end position="334"/>
    </location>
</feature>
<gene>
    <name evidence="2" type="ORF">KL86DYS2_13417</name>
</gene>
<proteinExistence type="predicted"/>
<evidence type="ECO:0008006" key="3">
    <source>
        <dbReference type="Google" id="ProtNLM"/>
    </source>
</evidence>
<evidence type="ECO:0000313" key="2">
    <source>
        <dbReference type="EMBL" id="SBW08620.1"/>
    </source>
</evidence>